<comment type="caution">
    <text evidence="13">The sequence shown here is derived from an EMBL/GenBank/DDBJ whole genome shotgun (WGS) entry which is preliminary data.</text>
</comment>
<keyword evidence="7" id="KW-0547">Nucleotide-binding</keyword>
<reference evidence="13 14" key="1">
    <citation type="submission" date="2018-08" db="EMBL/GenBank/DDBJ databases">
        <title>Sequencing the genomes of 1000 actinobacteria strains.</title>
        <authorList>
            <person name="Klenk H.-P."/>
        </authorList>
    </citation>
    <scope>NUCLEOTIDE SEQUENCE [LARGE SCALE GENOMIC DNA]</scope>
    <source>
        <strain evidence="13 14">DSM 22891</strain>
    </source>
</reference>
<evidence type="ECO:0000313" key="14">
    <source>
        <dbReference type="Proteomes" id="UP000256485"/>
    </source>
</evidence>
<evidence type="ECO:0000256" key="2">
    <source>
        <dbReference type="ARBA" id="ARBA00009719"/>
    </source>
</evidence>
<evidence type="ECO:0000256" key="10">
    <source>
        <dbReference type="ARBA" id="ARBA00031382"/>
    </source>
</evidence>
<evidence type="ECO:0000256" key="1">
    <source>
        <dbReference type="ARBA" id="ARBA00005215"/>
    </source>
</evidence>
<evidence type="ECO:0000256" key="6">
    <source>
        <dbReference type="ARBA" id="ARBA00022679"/>
    </source>
</evidence>
<name>A0A3D9V7P8_THECX</name>
<evidence type="ECO:0000256" key="11">
    <source>
        <dbReference type="ARBA" id="ARBA00047663"/>
    </source>
</evidence>
<accession>A0A3D9V7P8</accession>
<keyword evidence="9" id="KW-0067">ATP-binding</keyword>
<feature type="domain" description="Phosphoribulokinase/uridine kinase" evidence="12">
    <location>
        <begin position="23"/>
        <end position="199"/>
    </location>
</feature>
<evidence type="ECO:0000259" key="12">
    <source>
        <dbReference type="Pfam" id="PF00485"/>
    </source>
</evidence>
<dbReference type="GO" id="GO:0019253">
    <property type="term" value="P:reductive pentose-phosphate cycle"/>
    <property type="evidence" value="ECO:0007669"/>
    <property type="project" value="UniProtKB-KW"/>
</dbReference>
<evidence type="ECO:0000256" key="4">
    <source>
        <dbReference type="ARBA" id="ARBA00022531"/>
    </source>
</evidence>
<dbReference type="OrthoDB" id="9773443at2"/>
<evidence type="ECO:0000256" key="3">
    <source>
        <dbReference type="ARBA" id="ARBA00012042"/>
    </source>
</evidence>
<keyword evidence="8 13" id="KW-0418">Kinase</keyword>
<dbReference type="GO" id="GO:0008974">
    <property type="term" value="F:phosphoribulokinase activity"/>
    <property type="evidence" value="ECO:0007669"/>
    <property type="project" value="UniProtKB-EC"/>
</dbReference>
<keyword evidence="4" id="KW-0602">Photosynthesis</keyword>
<dbReference type="Gene3D" id="3.40.50.300">
    <property type="entry name" value="P-loop containing nucleotide triphosphate hydrolases"/>
    <property type="match status" value="1"/>
</dbReference>
<protein>
    <recommendedName>
        <fullName evidence="3">phosphoribulokinase</fullName>
        <ecNumber evidence="3">2.7.1.19</ecNumber>
    </recommendedName>
    <alternativeName>
        <fullName evidence="10">Phosphopentokinase</fullName>
    </alternativeName>
</protein>
<organism evidence="13 14">
    <name type="scientific">Thermasporomyces composti</name>
    <dbReference type="NCBI Taxonomy" id="696763"/>
    <lineage>
        <taxon>Bacteria</taxon>
        <taxon>Bacillati</taxon>
        <taxon>Actinomycetota</taxon>
        <taxon>Actinomycetes</taxon>
        <taxon>Propionibacteriales</taxon>
        <taxon>Nocardioidaceae</taxon>
        <taxon>Thermasporomyces</taxon>
    </lineage>
</organism>
<gene>
    <name evidence="13" type="ORF">DFJ64_1580</name>
</gene>
<evidence type="ECO:0000313" key="13">
    <source>
        <dbReference type="EMBL" id="REF36180.1"/>
    </source>
</evidence>
<dbReference type="EC" id="2.7.1.19" evidence="3"/>
<dbReference type="AlphaFoldDB" id="A0A3D9V7P8"/>
<dbReference type="Pfam" id="PF00485">
    <property type="entry name" value="PRK"/>
    <property type="match status" value="1"/>
</dbReference>
<dbReference type="InterPro" id="IPR027417">
    <property type="entry name" value="P-loop_NTPase"/>
</dbReference>
<keyword evidence="5" id="KW-0113">Calvin cycle</keyword>
<dbReference type="PRINTS" id="PR00478">
    <property type="entry name" value="PHRIBLKINASE"/>
</dbReference>
<dbReference type="EMBL" id="QTUC01000001">
    <property type="protein sequence ID" value="REF36180.1"/>
    <property type="molecule type" value="Genomic_DNA"/>
</dbReference>
<evidence type="ECO:0000256" key="7">
    <source>
        <dbReference type="ARBA" id="ARBA00022741"/>
    </source>
</evidence>
<proteinExistence type="inferred from homology"/>
<evidence type="ECO:0000256" key="9">
    <source>
        <dbReference type="ARBA" id="ARBA00022840"/>
    </source>
</evidence>
<comment type="pathway">
    <text evidence="1">Carbohydrate biosynthesis; Calvin cycle.</text>
</comment>
<dbReference type="InterPro" id="IPR006082">
    <property type="entry name" value="PRK"/>
</dbReference>
<comment type="catalytic activity">
    <reaction evidence="11">
        <text>D-ribulose 5-phosphate + ATP = D-ribulose 1,5-bisphosphate + ADP + H(+)</text>
        <dbReference type="Rhea" id="RHEA:19365"/>
        <dbReference type="ChEBI" id="CHEBI:15378"/>
        <dbReference type="ChEBI" id="CHEBI:30616"/>
        <dbReference type="ChEBI" id="CHEBI:57870"/>
        <dbReference type="ChEBI" id="CHEBI:58121"/>
        <dbReference type="ChEBI" id="CHEBI:456216"/>
        <dbReference type="EC" id="2.7.1.19"/>
    </reaction>
</comment>
<dbReference type="PANTHER" id="PTHR10285">
    <property type="entry name" value="URIDINE KINASE"/>
    <property type="match status" value="1"/>
</dbReference>
<sequence>MPHKVIRMERTRDHSSARRPVMVAIAGDSAAGKTTLTKGIAAALGASRVTTICVDDYHRYDRQERKGLPFTALHPRCNYVEIMEQHLQLLATGQPILKPVYDHDTGQLTRPELVEPREFVIVEGLLPLYSKLTRACFDIAVYLDPPERIRREWKVSRDVRKRGYTVDQVLAELERREPESAQFIRPQRAHADIVVRFAPAEGHDDTSNSPLSVELMLRPTVRHTGLRGLLAEIGQRTVQLRLIRDEDGIPVDALHVHGYAPREESRMVQKAIWSRLGLGDGDPVATLGDVGNGRRSESLAITQLVVLDHLLRAT</sequence>
<evidence type="ECO:0000256" key="5">
    <source>
        <dbReference type="ARBA" id="ARBA00022567"/>
    </source>
</evidence>
<dbReference type="GO" id="GO:0005524">
    <property type="term" value="F:ATP binding"/>
    <property type="evidence" value="ECO:0007669"/>
    <property type="project" value="UniProtKB-KW"/>
</dbReference>
<keyword evidence="14" id="KW-1185">Reference proteome</keyword>
<comment type="similarity">
    <text evidence="2">Belongs to the phosphoribulokinase family.</text>
</comment>
<keyword evidence="6" id="KW-0808">Transferase</keyword>
<dbReference type="Proteomes" id="UP000256485">
    <property type="component" value="Unassembled WGS sequence"/>
</dbReference>
<dbReference type="SUPFAM" id="SSF52540">
    <property type="entry name" value="P-loop containing nucleoside triphosphate hydrolases"/>
    <property type="match status" value="1"/>
</dbReference>
<dbReference type="InterPro" id="IPR006083">
    <property type="entry name" value="PRK/URK"/>
</dbReference>
<evidence type="ECO:0000256" key="8">
    <source>
        <dbReference type="ARBA" id="ARBA00022777"/>
    </source>
</evidence>
<dbReference type="NCBIfam" id="NF005655">
    <property type="entry name" value="PRK07429.1"/>
    <property type="match status" value="1"/>
</dbReference>